<dbReference type="PROSITE" id="PS50885">
    <property type="entry name" value="HAMP"/>
    <property type="match status" value="1"/>
</dbReference>
<feature type="transmembrane region" description="Helical" evidence="13">
    <location>
        <begin position="323"/>
        <end position="342"/>
    </location>
</feature>
<dbReference type="GO" id="GO:0000156">
    <property type="term" value="F:phosphorelay response regulator activity"/>
    <property type="evidence" value="ECO:0007669"/>
    <property type="project" value="TreeGrafter"/>
</dbReference>
<dbReference type="InterPro" id="IPR003661">
    <property type="entry name" value="HisK_dim/P_dom"/>
</dbReference>
<dbReference type="Gene3D" id="1.10.287.130">
    <property type="match status" value="1"/>
</dbReference>
<dbReference type="SUPFAM" id="SSF47384">
    <property type="entry name" value="Homodimeric domain of signal transducing histidine kinase"/>
    <property type="match status" value="1"/>
</dbReference>
<dbReference type="CDD" id="cd00082">
    <property type="entry name" value="HisKA"/>
    <property type="match status" value="1"/>
</dbReference>
<keyword evidence="13" id="KW-1133">Transmembrane helix</keyword>
<keyword evidence="12" id="KW-0175">Coiled coil</keyword>
<dbReference type="InterPro" id="IPR036097">
    <property type="entry name" value="HisK_dim/P_sf"/>
</dbReference>
<dbReference type="EMBL" id="PEWV01000075">
    <property type="protein sequence ID" value="PIU40877.1"/>
    <property type="molecule type" value="Genomic_DNA"/>
</dbReference>
<keyword evidence="6" id="KW-0808">Transferase</keyword>
<dbReference type="InterPro" id="IPR036890">
    <property type="entry name" value="HATPase_C_sf"/>
</dbReference>
<dbReference type="InterPro" id="IPR003660">
    <property type="entry name" value="HAMP_dom"/>
</dbReference>
<keyword evidence="8" id="KW-0418">Kinase</keyword>
<keyword evidence="4" id="KW-1003">Cell membrane</keyword>
<comment type="subcellular location">
    <subcellularLocation>
        <location evidence="2">Cell membrane</location>
    </subcellularLocation>
</comment>
<evidence type="ECO:0000256" key="5">
    <source>
        <dbReference type="ARBA" id="ARBA00022553"/>
    </source>
</evidence>
<evidence type="ECO:0000259" key="15">
    <source>
        <dbReference type="PROSITE" id="PS50885"/>
    </source>
</evidence>
<dbReference type="GO" id="GO:0030295">
    <property type="term" value="F:protein kinase activator activity"/>
    <property type="evidence" value="ECO:0007669"/>
    <property type="project" value="TreeGrafter"/>
</dbReference>
<keyword evidence="13" id="KW-0812">Transmembrane</keyword>
<dbReference type="CDD" id="cd06225">
    <property type="entry name" value="HAMP"/>
    <property type="match status" value="1"/>
</dbReference>
<evidence type="ECO:0000313" key="16">
    <source>
        <dbReference type="EMBL" id="PIU40877.1"/>
    </source>
</evidence>
<name>A0A2J0L2Z3_9BACT</name>
<dbReference type="Gene3D" id="3.30.565.10">
    <property type="entry name" value="Histidine kinase-like ATPase, C-terminal domain"/>
    <property type="match status" value="1"/>
</dbReference>
<evidence type="ECO:0000256" key="1">
    <source>
        <dbReference type="ARBA" id="ARBA00000085"/>
    </source>
</evidence>
<keyword evidence="9" id="KW-0067">ATP-binding</keyword>
<evidence type="ECO:0000256" key="4">
    <source>
        <dbReference type="ARBA" id="ARBA00022475"/>
    </source>
</evidence>
<dbReference type="GO" id="GO:0005886">
    <property type="term" value="C:plasma membrane"/>
    <property type="evidence" value="ECO:0007669"/>
    <property type="project" value="UniProtKB-SubCell"/>
</dbReference>
<comment type="caution">
    <text evidence="16">The sequence shown here is derived from an EMBL/GenBank/DDBJ whole genome shotgun (WGS) entry which is preliminary data.</text>
</comment>
<sequence length="683" mass="76348">MRQLAYFNNLRITAKFILWFLFIALVPLIIATYISYSTSKKVLEKEVANSLLAVADDKANRVESYLHEKEKNVTTLSYMSDIVIAIEKFDKAFYAGGMNSPEYTAVDQEFRPFLAYYQKAYGYEDLVLIRPNGEAIFSVKKKEEQKSLYEIVLFNKNSELAKVFMRAKESSKTEISDFEYNPQTQKASAFIAAPVFRGADLVGVVILQMNNDGICELVKDYAGLGKTGETIIASKIGNDAVFIAPTRFDPNAAFTRKITIGSKEGLGIQKAVQGEEGSGTTIDCMGKETLGVWRNIPSFRLGMVVKMDTEEVITSARELRNTLLKIGLALLALITLLAAIIANSVSRPIKDLTAVAGVISGGDFSARVKSNTKDEIGELANSFNKMTDALVQAKANVELEKEKVEEQKVLLEKVNKELDAFVYTASHDLRAPLRGISSFASFLEEDYKSKLDEQGKDYLNEIRKGADRMNRLIEDLLKLSRVSRIKNPYEDVDINELISSITERIKFDITHNKVDLKIHENIPIVHCDRIKLGEVFLNLINNAIKFSSKNNKENPKVEVGYLDGGEFHKFYVKDNGIGIDPKYHSQIFGLFKRLHSSDEYEGTGAGLSIVKKVIDDHGGNIWIDSEVGKGAAFYFTIPKDLVEKKKIGEILVEDGLITEAELEEKLKKQKAKETGTPPDKIEV</sequence>
<evidence type="ECO:0000256" key="8">
    <source>
        <dbReference type="ARBA" id="ARBA00022777"/>
    </source>
</evidence>
<dbReference type="PROSITE" id="PS50109">
    <property type="entry name" value="HIS_KIN"/>
    <property type="match status" value="1"/>
</dbReference>
<comment type="catalytic activity">
    <reaction evidence="1">
        <text>ATP + protein L-histidine = ADP + protein N-phospho-L-histidine.</text>
        <dbReference type="EC" id="2.7.13.3"/>
    </reaction>
</comment>
<proteinExistence type="predicted"/>
<evidence type="ECO:0000256" key="9">
    <source>
        <dbReference type="ARBA" id="ARBA00022840"/>
    </source>
</evidence>
<feature type="transmembrane region" description="Helical" evidence="13">
    <location>
        <begin position="16"/>
        <end position="36"/>
    </location>
</feature>
<feature type="domain" description="Histidine kinase" evidence="14">
    <location>
        <begin position="424"/>
        <end position="641"/>
    </location>
</feature>
<evidence type="ECO:0000256" key="7">
    <source>
        <dbReference type="ARBA" id="ARBA00022741"/>
    </source>
</evidence>
<dbReference type="SMART" id="SM00387">
    <property type="entry name" value="HATPase_c"/>
    <property type="match status" value="1"/>
</dbReference>
<dbReference type="PRINTS" id="PR00344">
    <property type="entry name" value="BCTRLSENSOR"/>
</dbReference>
<dbReference type="EC" id="2.7.13.3" evidence="3"/>
<dbReference type="InterPro" id="IPR050351">
    <property type="entry name" value="BphY/WalK/GraS-like"/>
</dbReference>
<dbReference type="Pfam" id="PF02518">
    <property type="entry name" value="HATPase_c"/>
    <property type="match status" value="1"/>
</dbReference>
<dbReference type="Pfam" id="PF00672">
    <property type="entry name" value="HAMP"/>
    <property type="match status" value="1"/>
</dbReference>
<dbReference type="SMART" id="SM00304">
    <property type="entry name" value="HAMP"/>
    <property type="match status" value="1"/>
</dbReference>
<dbReference type="InterPro" id="IPR003594">
    <property type="entry name" value="HATPase_dom"/>
</dbReference>
<keyword evidence="10" id="KW-0902">Two-component regulatory system</keyword>
<dbReference type="Pfam" id="PF00512">
    <property type="entry name" value="HisKA"/>
    <property type="match status" value="1"/>
</dbReference>
<keyword evidence="7" id="KW-0547">Nucleotide-binding</keyword>
<dbReference type="PANTHER" id="PTHR42878">
    <property type="entry name" value="TWO-COMPONENT HISTIDINE KINASE"/>
    <property type="match status" value="1"/>
</dbReference>
<dbReference type="Proteomes" id="UP000230052">
    <property type="component" value="Unassembled WGS sequence"/>
</dbReference>
<dbReference type="Gene3D" id="6.10.340.10">
    <property type="match status" value="1"/>
</dbReference>
<accession>A0A2J0L2Z3</accession>
<evidence type="ECO:0000256" key="12">
    <source>
        <dbReference type="SAM" id="Coils"/>
    </source>
</evidence>
<dbReference type="CDD" id="cd18774">
    <property type="entry name" value="PDC2_HK_sensor"/>
    <property type="match status" value="1"/>
</dbReference>
<evidence type="ECO:0000256" key="10">
    <source>
        <dbReference type="ARBA" id="ARBA00023012"/>
    </source>
</evidence>
<keyword evidence="11 13" id="KW-0472">Membrane</keyword>
<dbReference type="InterPro" id="IPR005467">
    <property type="entry name" value="His_kinase_dom"/>
</dbReference>
<dbReference type="GO" id="GO:0005524">
    <property type="term" value="F:ATP binding"/>
    <property type="evidence" value="ECO:0007669"/>
    <property type="project" value="UniProtKB-KW"/>
</dbReference>
<gene>
    <name evidence="16" type="ORF">COS99_08200</name>
</gene>
<feature type="coiled-coil region" evidence="12">
    <location>
        <begin position="387"/>
        <end position="417"/>
    </location>
</feature>
<organism evidence="16 17">
    <name type="scientific">Candidatus Aquitaenariimonas noxiae</name>
    <dbReference type="NCBI Taxonomy" id="1974741"/>
    <lineage>
        <taxon>Bacteria</taxon>
        <taxon>Pseudomonadati</taxon>
        <taxon>Candidatus Omnitrophota</taxon>
        <taxon>Candidatus Aquitaenariimonas</taxon>
    </lineage>
</organism>
<dbReference type="AlphaFoldDB" id="A0A2J0L2Z3"/>
<evidence type="ECO:0000256" key="3">
    <source>
        <dbReference type="ARBA" id="ARBA00012438"/>
    </source>
</evidence>
<evidence type="ECO:0000256" key="2">
    <source>
        <dbReference type="ARBA" id="ARBA00004236"/>
    </source>
</evidence>
<dbReference type="SMART" id="SM00388">
    <property type="entry name" value="HisKA"/>
    <property type="match status" value="1"/>
</dbReference>
<evidence type="ECO:0000259" key="14">
    <source>
        <dbReference type="PROSITE" id="PS50109"/>
    </source>
</evidence>
<dbReference type="Gene3D" id="3.30.450.20">
    <property type="entry name" value="PAS domain"/>
    <property type="match status" value="1"/>
</dbReference>
<dbReference type="SUPFAM" id="SSF158472">
    <property type="entry name" value="HAMP domain-like"/>
    <property type="match status" value="1"/>
</dbReference>
<evidence type="ECO:0000313" key="17">
    <source>
        <dbReference type="Proteomes" id="UP000230052"/>
    </source>
</evidence>
<evidence type="ECO:0000256" key="6">
    <source>
        <dbReference type="ARBA" id="ARBA00022679"/>
    </source>
</evidence>
<evidence type="ECO:0000256" key="11">
    <source>
        <dbReference type="ARBA" id="ARBA00023136"/>
    </source>
</evidence>
<dbReference type="PANTHER" id="PTHR42878:SF15">
    <property type="entry name" value="BACTERIOPHYTOCHROME"/>
    <property type="match status" value="1"/>
</dbReference>
<dbReference type="GO" id="GO:0000155">
    <property type="term" value="F:phosphorelay sensor kinase activity"/>
    <property type="evidence" value="ECO:0007669"/>
    <property type="project" value="InterPro"/>
</dbReference>
<protein>
    <recommendedName>
        <fullName evidence="3">histidine kinase</fullName>
        <ecNumber evidence="3">2.7.13.3</ecNumber>
    </recommendedName>
</protein>
<evidence type="ECO:0000256" key="13">
    <source>
        <dbReference type="SAM" id="Phobius"/>
    </source>
</evidence>
<feature type="domain" description="HAMP" evidence="15">
    <location>
        <begin position="343"/>
        <end position="395"/>
    </location>
</feature>
<keyword evidence="5" id="KW-0597">Phosphoprotein</keyword>
<dbReference type="SUPFAM" id="SSF55874">
    <property type="entry name" value="ATPase domain of HSP90 chaperone/DNA topoisomerase II/histidine kinase"/>
    <property type="match status" value="1"/>
</dbReference>
<reference evidence="16 17" key="1">
    <citation type="submission" date="2017-09" db="EMBL/GenBank/DDBJ databases">
        <title>Depth-based differentiation of microbial function through sediment-hosted aquifers and enrichment of novel symbionts in the deep terrestrial subsurface.</title>
        <authorList>
            <person name="Probst A.J."/>
            <person name="Ladd B."/>
            <person name="Jarett J.K."/>
            <person name="Geller-Mcgrath D.E."/>
            <person name="Sieber C.M."/>
            <person name="Emerson J.B."/>
            <person name="Anantharaman K."/>
            <person name="Thomas B.C."/>
            <person name="Malmstrom R."/>
            <person name="Stieglmeier M."/>
            <person name="Klingl A."/>
            <person name="Woyke T."/>
            <person name="Ryan C.M."/>
            <person name="Banfield J.F."/>
        </authorList>
    </citation>
    <scope>NUCLEOTIDE SEQUENCE [LARGE SCALE GENOMIC DNA]</scope>
    <source>
        <strain evidence="16">CG07_land_8_20_14_0_80_42_15</strain>
    </source>
</reference>
<dbReference type="InterPro" id="IPR004358">
    <property type="entry name" value="Sig_transdc_His_kin-like_C"/>
</dbReference>
<dbReference type="GO" id="GO:0007234">
    <property type="term" value="P:osmosensory signaling via phosphorelay pathway"/>
    <property type="evidence" value="ECO:0007669"/>
    <property type="project" value="TreeGrafter"/>
</dbReference>
<dbReference type="FunFam" id="3.30.565.10:FF:000023">
    <property type="entry name" value="PAS domain-containing sensor histidine kinase"/>
    <property type="match status" value="1"/>
</dbReference>